<comment type="cofactor">
    <cofactor evidence="1">
        <name>Mg(2+)</name>
        <dbReference type="ChEBI" id="CHEBI:18420"/>
    </cofactor>
</comment>
<evidence type="ECO:0000259" key="4">
    <source>
        <dbReference type="PROSITE" id="PS51462"/>
    </source>
</evidence>
<dbReference type="PANTHER" id="PTHR43046:SF14">
    <property type="entry name" value="MUTT_NUDIX FAMILY PROTEIN"/>
    <property type="match status" value="1"/>
</dbReference>
<comment type="caution">
    <text evidence="5">The sequence shown here is derived from an EMBL/GenBank/DDBJ whole genome shotgun (WGS) entry which is preliminary data.</text>
</comment>
<dbReference type="RefSeq" id="WP_264142334.1">
    <property type="nucleotide sequence ID" value="NZ_JAOYEY010000032.1"/>
</dbReference>
<dbReference type="PRINTS" id="PR00502">
    <property type="entry name" value="NUDIXFAMILY"/>
</dbReference>
<dbReference type="SUPFAM" id="SSF55811">
    <property type="entry name" value="Nudix"/>
    <property type="match status" value="1"/>
</dbReference>
<reference evidence="5 6" key="1">
    <citation type="submission" date="2022-10" db="EMBL/GenBank/DDBJ databases">
        <title>Draft genome assembly of moderately radiation resistant bacterium Metabacillus halosaccharovorans.</title>
        <authorList>
            <person name="Pal S."/>
            <person name="Gopinathan A."/>
        </authorList>
    </citation>
    <scope>NUCLEOTIDE SEQUENCE [LARGE SCALE GENOMIC DNA]</scope>
    <source>
        <strain evidence="5 6">VITHBRA001</strain>
    </source>
</reference>
<dbReference type="InterPro" id="IPR000086">
    <property type="entry name" value="NUDIX_hydrolase_dom"/>
</dbReference>
<dbReference type="InterPro" id="IPR020476">
    <property type="entry name" value="Nudix_hydrolase"/>
</dbReference>
<dbReference type="Pfam" id="PF00293">
    <property type="entry name" value="NUDIX"/>
    <property type="match status" value="1"/>
</dbReference>
<sequence>MGLRVIDGVERKACSGCEFVYWGDYSIGVGGLVIRENKILLVKRAHDPGKGYWTNPGGYIEQLENIEETIQREVKEEAGITAKVNRIVALRDLPRQIHNVYIAFTMDYINGDPVPDGIESDEAGFYSLEEIEQMNVAPFTRWLVKIAFESADNGLQKDEITVLKDSLLFSI</sequence>
<keyword evidence="2 3" id="KW-0378">Hydrolase</keyword>
<evidence type="ECO:0000256" key="1">
    <source>
        <dbReference type="ARBA" id="ARBA00001946"/>
    </source>
</evidence>
<evidence type="ECO:0000256" key="2">
    <source>
        <dbReference type="ARBA" id="ARBA00022801"/>
    </source>
</evidence>
<gene>
    <name evidence="5" type="ORF">OIH86_07910</name>
</gene>
<dbReference type="InterPro" id="IPR020084">
    <property type="entry name" value="NUDIX_hydrolase_CS"/>
</dbReference>
<comment type="similarity">
    <text evidence="3">Belongs to the Nudix hydrolase family.</text>
</comment>
<evidence type="ECO:0000313" key="6">
    <source>
        <dbReference type="Proteomes" id="UP001526147"/>
    </source>
</evidence>
<dbReference type="Proteomes" id="UP001526147">
    <property type="component" value="Unassembled WGS sequence"/>
</dbReference>
<organism evidence="5 6">
    <name type="scientific">Metabacillus halosaccharovorans</name>
    <dbReference type="NCBI Taxonomy" id="930124"/>
    <lineage>
        <taxon>Bacteria</taxon>
        <taxon>Bacillati</taxon>
        <taxon>Bacillota</taxon>
        <taxon>Bacilli</taxon>
        <taxon>Bacillales</taxon>
        <taxon>Bacillaceae</taxon>
        <taxon>Metabacillus</taxon>
    </lineage>
</organism>
<evidence type="ECO:0000313" key="5">
    <source>
        <dbReference type="EMBL" id="MCV9885576.1"/>
    </source>
</evidence>
<feature type="domain" description="Nudix hydrolase" evidence="4">
    <location>
        <begin position="24"/>
        <end position="149"/>
    </location>
</feature>
<protein>
    <submittedName>
        <fullName evidence="5">NUDIX domain-containing protein</fullName>
    </submittedName>
</protein>
<name>A0ABT3DGB9_9BACI</name>
<keyword evidence="6" id="KW-1185">Reference proteome</keyword>
<dbReference type="PROSITE" id="PS00893">
    <property type="entry name" value="NUDIX_BOX"/>
    <property type="match status" value="1"/>
</dbReference>
<dbReference type="PROSITE" id="PS51462">
    <property type="entry name" value="NUDIX"/>
    <property type="match status" value="1"/>
</dbReference>
<evidence type="ECO:0000256" key="3">
    <source>
        <dbReference type="RuleBase" id="RU003476"/>
    </source>
</evidence>
<dbReference type="InterPro" id="IPR015797">
    <property type="entry name" value="NUDIX_hydrolase-like_dom_sf"/>
</dbReference>
<dbReference type="PANTHER" id="PTHR43046">
    <property type="entry name" value="GDP-MANNOSE MANNOSYL HYDROLASE"/>
    <property type="match status" value="1"/>
</dbReference>
<proteinExistence type="inferred from homology"/>
<dbReference type="Gene3D" id="3.90.79.10">
    <property type="entry name" value="Nucleoside Triphosphate Pyrophosphohydrolase"/>
    <property type="match status" value="1"/>
</dbReference>
<accession>A0ABT3DGB9</accession>
<dbReference type="EMBL" id="JAOYEY010000032">
    <property type="protein sequence ID" value="MCV9885576.1"/>
    <property type="molecule type" value="Genomic_DNA"/>
</dbReference>